<protein>
    <submittedName>
        <fullName evidence="6">Site-specific integrase</fullName>
    </submittedName>
</protein>
<dbReference type="InterPro" id="IPR038488">
    <property type="entry name" value="Integrase_DNA-bd_sf"/>
</dbReference>
<dbReference type="RefSeq" id="WP_017839970.1">
    <property type="nucleotide sequence ID" value="NZ_CP035467.1"/>
</dbReference>
<dbReference type="InterPro" id="IPR050808">
    <property type="entry name" value="Phage_Integrase"/>
</dbReference>
<dbReference type="STRING" id="675511.GCA_000341735_01407"/>
<dbReference type="KEGG" id="mbur:EQU24_08085"/>
<dbReference type="EMBL" id="CP035467">
    <property type="protein sequence ID" value="QCW82203.1"/>
    <property type="molecule type" value="Genomic_DNA"/>
</dbReference>
<dbReference type="InterPro" id="IPR010998">
    <property type="entry name" value="Integrase_recombinase_N"/>
</dbReference>
<feature type="domain" description="Tyr recombinase" evidence="5">
    <location>
        <begin position="208"/>
        <end position="389"/>
    </location>
</feature>
<dbReference type="InterPro" id="IPR011010">
    <property type="entry name" value="DNA_brk_join_enz"/>
</dbReference>
<dbReference type="InterPro" id="IPR013762">
    <property type="entry name" value="Integrase-like_cat_sf"/>
</dbReference>
<keyword evidence="3" id="KW-0238">DNA-binding</keyword>
<evidence type="ECO:0000256" key="2">
    <source>
        <dbReference type="ARBA" id="ARBA00022908"/>
    </source>
</evidence>
<evidence type="ECO:0000313" key="6">
    <source>
        <dbReference type="EMBL" id="QCW82203.1"/>
    </source>
</evidence>
<gene>
    <name evidence="6" type="ORF">EQU24_08085</name>
</gene>
<dbReference type="Gene3D" id="1.10.443.10">
    <property type="entry name" value="Intergrase catalytic core"/>
    <property type="match status" value="1"/>
</dbReference>
<dbReference type="AlphaFoldDB" id="A0A4P9UNW2"/>
<keyword evidence="7" id="KW-1185">Reference proteome</keyword>
<proteinExistence type="inferred from homology"/>
<dbReference type="PANTHER" id="PTHR30629:SF2">
    <property type="entry name" value="PROPHAGE INTEGRASE INTS-RELATED"/>
    <property type="match status" value="1"/>
</dbReference>
<dbReference type="Pfam" id="PF00589">
    <property type="entry name" value="Phage_integrase"/>
    <property type="match status" value="1"/>
</dbReference>
<evidence type="ECO:0000256" key="4">
    <source>
        <dbReference type="ARBA" id="ARBA00023172"/>
    </source>
</evidence>
<keyword evidence="2" id="KW-0229">DNA integration</keyword>
<organism evidence="6 7">
    <name type="scientific">Methylotuvimicrobium buryatense</name>
    <name type="common">Methylomicrobium buryatense</name>
    <dbReference type="NCBI Taxonomy" id="95641"/>
    <lineage>
        <taxon>Bacteria</taxon>
        <taxon>Pseudomonadati</taxon>
        <taxon>Pseudomonadota</taxon>
        <taxon>Gammaproteobacteria</taxon>
        <taxon>Methylococcales</taxon>
        <taxon>Methylococcaceae</taxon>
        <taxon>Methylotuvimicrobium</taxon>
    </lineage>
</organism>
<accession>A0A4P9UNW2</accession>
<evidence type="ECO:0000313" key="7">
    <source>
        <dbReference type="Proteomes" id="UP000305881"/>
    </source>
</evidence>
<dbReference type="Pfam" id="PF13356">
    <property type="entry name" value="Arm-DNA-bind_3"/>
    <property type="match status" value="1"/>
</dbReference>
<dbReference type="Proteomes" id="UP000305881">
    <property type="component" value="Chromosome"/>
</dbReference>
<evidence type="ECO:0000259" key="5">
    <source>
        <dbReference type="PROSITE" id="PS51898"/>
    </source>
</evidence>
<dbReference type="Gene3D" id="1.10.150.130">
    <property type="match status" value="1"/>
</dbReference>
<evidence type="ECO:0000256" key="3">
    <source>
        <dbReference type="ARBA" id="ARBA00023125"/>
    </source>
</evidence>
<dbReference type="GO" id="GO:0015074">
    <property type="term" value="P:DNA integration"/>
    <property type="evidence" value="ECO:0007669"/>
    <property type="project" value="UniProtKB-KW"/>
</dbReference>
<sequence length="401" mass="46104">MKFTDNLIKGLKPKNKPYRLYEKGVDKGFGIQVTPSGSKSFFLQYALNGKRKFLNLGRYPSIGLSEARDNARINREQLLQGSHTSLTPEVLHGSLENLISNYIEQMRLEGKRSWEKVQADIEYNVFTMIDKNTPAKDIEPPHIRKILHAIIQRGATVQANRVRSYLHRAFELGIFHDNDPKSLSDDYVFNIAANPVSAVPKNAAAEKVGERTLSFEEIAVVWHPENFNIPTPTLLAIKLLLIYGLRPIELTGAKKSEFDFQSQVWSIPPERIKNKRWHLLPIVPLAQKLLEELMLFSGNSDFLMPGRYNPAVSINKTSLGHTLTQIQKNSPHFPVFTPRDLRRTVKTRMGEIGIHKSIRDIIQNHAMNDVSSKHYDRWDYLPEKREALEKWCYHLENHLPK</sequence>
<dbReference type="Gene3D" id="3.30.160.390">
    <property type="entry name" value="Integrase, DNA-binding domain"/>
    <property type="match status" value="1"/>
</dbReference>
<dbReference type="InterPro" id="IPR053876">
    <property type="entry name" value="Phage_int_M"/>
</dbReference>
<dbReference type="PROSITE" id="PS51898">
    <property type="entry name" value="TYR_RECOMBINASE"/>
    <property type="match status" value="1"/>
</dbReference>
<dbReference type="GO" id="GO:0006310">
    <property type="term" value="P:DNA recombination"/>
    <property type="evidence" value="ECO:0007669"/>
    <property type="project" value="UniProtKB-KW"/>
</dbReference>
<dbReference type="SUPFAM" id="SSF56349">
    <property type="entry name" value="DNA breaking-rejoining enzymes"/>
    <property type="match status" value="1"/>
</dbReference>
<dbReference type="OrthoDB" id="9795573at2"/>
<comment type="similarity">
    <text evidence="1">Belongs to the 'phage' integrase family.</text>
</comment>
<dbReference type="InterPro" id="IPR025166">
    <property type="entry name" value="Integrase_DNA_bind_dom"/>
</dbReference>
<evidence type="ECO:0000256" key="1">
    <source>
        <dbReference type="ARBA" id="ARBA00008857"/>
    </source>
</evidence>
<dbReference type="GO" id="GO:0003677">
    <property type="term" value="F:DNA binding"/>
    <property type="evidence" value="ECO:0007669"/>
    <property type="project" value="UniProtKB-KW"/>
</dbReference>
<name>A0A4P9UNW2_METBY</name>
<dbReference type="InterPro" id="IPR002104">
    <property type="entry name" value="Integrase_catalytic"/>
</dbReference>
<keyword evidence="4" id="KW-0233">DNA recombination</keyword>
<dbReference type="CDD" id="cd00801">
    <property type="entry name" value="INT_P4_C"/>
    <property type="match status" value="1"/>
</dbReference>
<dbReference type="Pfam" id="PF22022">
    <property type="entry name" value="Phage_int_M"/>
    <property type="match status" value="1"/>
</dbReference>
<dbReference type="PANTHER" id="PTHR30629">
    <property type="entry name" value="PROPHAGE INTEGRASE"/>
    <property type="match status" value="1"/>
</dbReference>
<reference evidence="7" key="1">
    <citation type="journal article" date="2019" name="J. Bacteriol.">
        <title>A Mutagenic Screen Identifies a TonB-Dependent Receptor Required for the Lanthanide Metal Switch in the Type I Methanotroph 'Methylotuvimicrobium buryatense' 5GB1C.</title>
        <authorList>
            <person name="Groom J.D."/>
            <person name="Ford S.M."/>
            <person name="Pesesky M.W."/>
            <person name="Lidstrom M.E."/>
        </authorList>
    </citation>
    <scope>NUCLEOTIDE SEQUENCE [LARGE SCALE GENOMIC DNA]</scope>
    <source>
        <strain evidence="7">5GB1C</strain>
    </source>
</reference>